<dbReference type="InterPro" id="IPR018357">
    <property type="entry name" value="Hexapep_transf_CS"/>
</dbReference>
<evidence type="ECO:0000256" key="6">
    <source>
        <dbReference type="ARBA" id="ARBA00023315"/>
    </source>
</evidence>
<organism evidence="9 10">
    <name type="scientific">Polaromonas vacuolata</name>
    <dbReference type="NCBI Taxonomy" id="37448"/>
    <lineage>
        <taxon>Bacteria</taxon>
        <taxon>Pseudomonadati</taxon>
        <taxon>Pseudomonadota</taxon>
        <taxon>Betaproteobacteria</taxon>
        <taxon>Burkholderiales</taxon>
        <taxon>Comamonadaceae</taxon>
        <taxon>Polaromonas</taxon>
    </lineage>
</organism>
<comment type="similarity">
    <text evidence="7">Belongs to the transferase hexapeptide repeat family. LpxD subfamily.</text>
</comment>
<dbReference type="GO" id="GO:0016020">
    <property type="term" value="C:membrane"/>
    <property type="evidence" value="ECO:0007669"/>
    <property type="project" value="GOC"/>
</dbReference>
<feature type="active site" description="Proton acceptor" evidence="7">
    <location>
        <position position="246"/>
    </location>
</feature>
<evidence type="ECO:0000259" key="8">
    <source>
        <dbReference type="Pfam" id="PF04613"/>
    </source>
</evidence>
<dbReference type="InterPro" id="IPR020573">
    <property type="entry name" value="UDP_GlcNAc_AcTrfase_non-rep"/>
</dbReference>
<evidence type="ECO:0000256" key="3">
    <source>
        <dbReference type="ARBA" id="ARBA00022679"/>
    </source>
</evidence>
<keyword evidence="2 7" id="KW-0441">Lipid A biosynthesis</keyword>
<dbReference type="GO" id="GO:0103118">
    <property type="term" value="F:UDP-3-O-[(3R)-3-hydroxyacyl]-glucosamine N-acyltransferase activity"/>
    <property type="evidence" value="ECO:0007669"/>
    <property type="project" value="UniProtKB-EC"/>
</dbReference>
<dbReference type="CDD" id="cd03352">
    <property type="entry name" value="LbH_LpxD"/>
    <property type="match status" value="1"/>
</dbReference>
<reference evidence="9 10" key="1">
    <citation type="submission" date="2020-04" db="EMBL/GenBank/DDBJ databases">
        <title>Complete genome of a Psychrophilic, Marine, Gas Vacuolate Bacterium Polaromonas vacuolata KCTC 22033T.</title>
        <authorList>
            <person name="Hwang K."/>
            <person name="Kim K.M."/>
        </authorList>
    </citation>
    <scope>NUCLEOTIDE SEQUENCE [LARGE SCALE GENOMIC DNA]</scope>
    <source>
        <strain evidence="9 10">KCTC 22033</strain>
    </source>
</reference>
<dbReference type="Gene3D" id="2.160.10.10">
    <property type="entry name" value="Hexapeptide repeat proteins"/>
    <property type="match status" value="1"/>
</dbReference>
<comment type="pathway">
    <text evidence="7">Bacterial outer membrane biogenesis; LPS lipid A biosynthesis.</text>
</comment>
<dbReference type="SUPFAM" id="SSF51161">
    <property type="entry name" value="Trimeric LpxA-like enzymes"/>
    <property type="match status" value="1"/>
</dbReference>
<comment type="function">
    <text evidence="7">Catalyzes the N-acylation of UDP-3-O-acylglucosamine using 3-hydroxyacyl-ACP as the acyl donor. Is involved in the biosynthesis of lipid A, a phosphorylated glycolipid that anchors the lipopolysaccharide to the outer membrane of the cell.</text>
</comment>
<dbReference type="Gene3D" id="3.40.1390.10">
    <property type="entry name" value="MurE/MurF, N-terminal domain"/>
    <property type="match status" value="1"/>
</dbReference>
<gene>
    <name evidence="9" type="primary">lpxD_1</name>
    <name evidence="7" type="synonym">lpxD</name>
    <name evidence="9" type="ORF">HC248_02204</name>
</gene>
<dbReference type="HAMAP" id="MF_00523">
    <property type="entry name" value="LpxD"/>
    <property type="match status" value="1"/>
</dbReference>
<name>A0A6H2HAR8_9BURK</name>
<dbReference type="Pfam" id="PF14602">
    <property type="entry name" value="Hexapep_2"/>
    <property type="match status" value="3"/>
</dbReference>
<dbReference type="InterPro" id="IPR007691">
    <property type="entry name" value="LpxD"/>
</dbReference>
<keyword evidence="10" id="KW-1185">Reference proteome</keyword>
<evidence type="ECO:0000256" key="5">
    <source>
        <dbReference type="ARBA" id="ARBA00023098"/>
    </source>
</evidence>
<evidence type="ECO:0000256" key="1">
    <source>
        <dbReference type="ARBA" id="ARBA00022516"/>
    </source>
</evidence>
<dbReference type="PANTHER" id="PTHR43378">
    <property type="entry name" value="UDP-3-O-ACYLGLUCOSAMINE N-ACYLTRANSFERASE"/>
    <property type="match status" value="1"/>
</dbReference>
<feature type="domain" description="UDP-3-O-[3-hydroxymyristoyl] glucosamine N-acyltransferase non-repeat region" evidence="8">
    <location>
        <begin position="26"/>
        <end position="94"/>
    </location>
</feature>
<dbReference type="NCBIfam" id="TIGR01853">
    <property type="entry name" value="lipid_A_lpxD"/>
    <property type="match status" value="1"/>
</dbReference>
<dbReference type="GO" id="GO:0016410">
    <property type="term" value="F:N-acyltransferase activity"/>
    <property type="evidence" value="ECO:0007669"/>
    <property type="project" value="InterPro"/>
</dbReference>
<keyword evidence="3 7" id="KW-0808">Transferase</keyword>
<dbReference type="UniPathway" id="UPA00973"/>
<dbReference type="EMBL" id="CP051461">
    <property type="protein sequence ID" value="QJC56893.1"/>
    <property type="molecule type" value="Genomic_DNA"/>
</dbReference>
<dbReference type="InterPro" id="IPR011004">
    <property type="entry name" value="Trimer_LpxA-like_sf"/>
</dbReference>
<comment type="subunit">
    <text evidence="7">Homotrimer.</text>
</comment>
<evidence type="ECO:0000256" key="4">
    <source>
        <dbReference type="ARBA" id="ARBA00022737"/>
    </source>
</evidence>
<keyword evidence="5 7" id="KW-0443">Lipid metabolism</keyword>
<dbReference type="GO" id="GO:0009245">
    <property type="term" value="P:lipid A biosynthetic process"/>
    <property type="evidence" value="ECO:0007669"/>
    <property type="project" value="UniProtKB-UniRule"/>
</dbReference>
<evidence type="ECO:0000256" key="2">
    <source>
        <dbReference type="ARBA" id="ARBA00022556"/>
    </source>
</evidence>
<protein>
    <recommendedName>
        <fullName evidence="7">UDP-3-O-acylglucosamine N-acyltransferase</fullName>
        <ecNumber evidence="7">2.3.1.191</ecNumber>
    </recommendedName>
</protein>
<dbReference type="Proteomes" id="UP000502041">
    <property type="component" value="Chromosome"/>
</dbReference>
<accession>A0A6H2HAR8</accession>
<evidence type="ECO:0000313" key="10">
    <source>
        <dbReference type="Proteomes" id="UP000502041"/>
    </source>
</evidence>
<keyword evidence="6 7" id="KW-0012">Acyltransferase</keyword>
<dbReference type="PANTHER" id="PTHR43378:SF2">
    <property type="entry name" value="UDP-3-O-ACYLGLUCOSAMINE N-ACYLTRANSFERASE 1, MITOCHONDRIAL-RELATED"/>
    <property type="match status" value="1"/>
</dbReference>
<sequence length="355" mass="37383">MALTLADMVGFLLPEMSVRLVGDPEMLIERLAPLEHAKAGELSFLSHPKYAPKLATSEAGCVIVSPAAQAAAQLRGACLVVDDPYYCFARLTQFWKRSHQLLAPAVIHHLACIDPLAQIATGVSVAAFVCIGPGARIASGARIAEHCVIGANASVGVDSRLSARVTLADGCSIGERCIIHPGVVIGADGFGFAQHQGHWEKIEQLGAVRIGNDVEIGANSCIDRGALQDTVIEDGVKLDNLVQIGHNVHVGKHTAMAGCAGVAGSARIGAHCTIGGGAVVLGHLTLADNVHVSAASVVTRSIFKPGMYTGFFPIDDNAAWEKNAVTLKQLHKLRDRLRLVEKSSLHSTENKVKKS</sequence>
<dbReference type="AlphaFoldDB" id="A0A6H2HAR8"/>
<evidence type="ECO:0000313" key="9">
    <source>
        <dbReference type="EMBL" id="QJC56893.1"/>
    </source>
</evidence>
<comment type="catalytic activity">
    <reaction evidence="7">
        <text>a UDP-3-O-[(3R)-3-hydroxyacyl]-alpha-D-glucosamine + a (3R)-hydroxyacyl-[ACP] = a UDP-2-N,3-O-bis[(3R)-3-hydroxyacyl]-alpha-D-glucosamine + holo-[ACP] + H(+)</text>
        <dbReference type="Rhea" id="RHEA:53836"/>
        <dbReference type="Rhea" id="RHEA-COMP:9685"/>
        <dbReference type="Rhea" id="RHEA-COMP:9945"/>
        <dbReference type="ChEBI" id="CHEBI:15378"/>
        <dbReference type="ChEBI" id="CHEBI:64479"/>
        <dbReference type="ChEBI" id="CHEBI:78827"/>
        <dbReference type="ChEBI" id="CHEBI:137740"/>
        <dbReference type="ChEBI" id="CHEBI:137748"/>
        <dbReference type="EC" id="2.3.1.191"/>
    </reaction>
</comment>
<proteinExistence type="inferred from homology"/>
<dbReference type="KEGG" id="pvac:HC248_02204"/>
<dbReference type="PROSITE" id="PS00101">
    <property type="entry name" value="HEXAPEP_TRANSFERASES"/>
    <property type="match status" value="1"/>
</dbReference>
<evidence type="ECO:0000256" key="7">
    <source>
        <dbReference type="HAMAP-Rule" id="MF_00523"/>
    </source>
</evidence>
<dbReference type="NCBIfam" id="NF002060">
    <property type="entry name" value="PRK00892.1"/>
    <property type="match status" value="1"/>
</dbReference>
<keyword evidence="4 7" id="KW-0677">Repeat</keyword>
<dbReference type="Pfam" id="PF04613">
    <property type="entry name" value="LpxD"/>
    <property type="match status" value="1"/>
</dbReference>
<keyword evidence="1 7" id="KW-0444">Lipid biosynthesis</keyword>
<dbReference type="EC" id="2.3.1.191" evidence="7"/>
<dbReference type="InterPro" id="IPR001451">
    <property type="entry name" value="Hexapep"/>
</dbReference>